<evidence type="ECO:0000256" key="2">
    <source>
        <dbReference type="ARBA" id="ARBA00022448"/>
    </source>
</evidence>
<keyword evidence="6" id="KW-0408">Iron</keyword>
<gene>
    <name evidence="9" type="ORF">GCM10009836_38580</name>
</gene>
<sequence>MRPARRHLLTAAVAAAVLSLAACGSGATPAAAPSSTPAGTRAADTTLVLYNAQHEEVGKAWADAFTAKTGVKVDIRKGSDFDLANQIIAEGAASPADVFITENSPAMSLVSSRGLFAPVDAATKAQVPAQYSSSKGDWVGVAARSTVFVYNSATLTEAQLPKSIMDLAKPEWKDRFGISPSGADFQAIVSAVYLTQGDAAGAAWLQGIKANAKIYRGNSTIMKAANAGEVPGGVIYHYYWYGDQADGGANSKATKLEFFGNQDPGAFLSVSGGGVLASSKHGAQAQQFLAFMTGAEGQKILSDGKALEYSVGAGVAPNKALKPLAELQAPTVDINALNGPKIVAEMQRVGLL</sequence>
<name>A0ABN2NAK2_9PSEU</name>
<feature type="chain" id="PRO_5047513391" evidence="8">
    <location>
        <begin position="31"/>
        <end position="352"/>
    </location>
</feature>
<keyword evidence="2" id="KW-0813">Transport</keyword>
<dbReference type="Gene3D" id="3.40.190.10">
    <property type="entry name" value="Periplasmic binding protein-like II"/>
    <property type="match status" value="2"/>
</dbReference>
<keyword evidence="10" id="KW-1185">Reference proteome</keyword>
<accession>A0ABN2NAK2</accession>
<evidence type="ECO:0000256" key="4">
    <source>
        <dbReference type="ARBA" id="ARBA00022723"/>
    </source>
</evidence>
<reference evidence="9 10" key="1">
    <citation type="journal article" date="2019" name="Int. J. Syst. Evol. Microbiol.">
        <title>The Global Catalogue of Microorganisms (GCM) 10K type strain sequencing project: providing services to taxonomists for standard genome sequencing and annotation.</title>
        <authorList>
            <consortium name="The Broad Institute Genomics Platform"/>
            <consortium name="The Broad Institute Genome Sequencing Center for Infectious Disease"/>
            <person name="Wu L."/>
            <person name="Ma J."/>
        </authorList>
    </citation>
    <scope>NUCLEOTIDE SEQUENCE [LARGE SCALE GENOMIC DNA]</scope>
    <source>
        <strain evidence="9 10">JCM 16009</strain>
    </source>
</reference>
<dbReference type="PROSITE" id="PS01037">
    <property type="entry name" value="SBP_BACTERIAL_1"/>
    <property type="match status" value="1"/>
</dbReference>
<organism evidence="9 10">
    <name type="scientific">Pseudonocardia ailaonensis</name>
    <dbReference type="NCBI Taxonomy" id="367279"/>
    <lineage>
        <taxon>Bacteria</taxon>
        <taxon>Bacillati</taxon>
        <taxon>Actinomycetota</taxon>
        <taxon>Actinomycetes</taxon>
        <taxon>Pseudonocardiales</taxon>
        <taxon>Pseudonocardiaceae</taxon>
        <taxon>Pseudonocardia</taxon>
    </lineage>
</organism>
<dbReference type="PANTHER" id="PTHR30006">
    <property type="entry name" value="THIAMINE-BINDING PERIPLASMIC PROTEIN-RELATED"/>
    <property type="match status" value="1"/>
</dbReference>
<feature type="signal peptide" evidence="8">
    <location>
        <begin position="1"/>
        <end position="30"/>
    </location>
</feature>
<evidence type="ECO:0000256" key="7">
    <source>
        <dbReference type="ARBA" id="ARBA00023065"/>
    </source>
</evidence>
<comment type="similarity">
    <text evidence="1">Belongs to the bacterial solute-binding protein 1 family.</text>
</comment>
<evidence type="ECO:0000313" key="9">
    <source>
        <dbReference type="EMBL" id="GAA1854805.1"/>
    </source>
</evidence>
<dbReference type="SUPFAM" id="SSF53850">
    <property type="entry name" value="Periplasmic binding protein-like II"/>
    <property type="match status" value="1"/>
</dbReference>
<dbReference type="PIRSF" id="PIRSF002825">
    <property type="entry name" value="CfbpA"/>
    <property type="match status" value="1"/>
</dbReference>
<dbReference type="RefSeq" id="WP_344418645.1">
    <property type="nucleotide sequence ID" value="NZ_BAAAQK010000012.1"/>
</dbReference>
<evidence type="ECO:0000256" key="1">
    <source>
        <dbReference type="ARBA" id="ARBA00008520"/>
    </source>
</evidence>
<dbReference type="EMBL" id="BAAAQK010000012">
    <property type="protein sequence ID" value="GAA1854805.1"/>
    <property type="molecule type" value="Genomic_DNA"/>
</dbReference>
<dbReference type="Pfam" id="PF13343">
    <property type="entry name" value="SBP_bac_6"/>
    <property type="match status" value="1"/>
</dbReference>
<proteinExistence type="inferred from homology"/>
<dbReference type="InterPro" id="IPR006311">
    <property type="entry name" value="TAT_signal"/>
</dbReference>
<dbReference type="PROSITE" id="PS51318">
    <property type="entry name" value="TAT"/>
    <property type="match status" value="1"/>
</dbReference>
<dbReference type="PANTHER" id="PTHR30006:SF15">
    <property type="entry name" value="IRON-UTILIZATION PERIPLASMIC PROTEIN"/>
    <property type="match status" value="1"/>
</dbReference>
<evidence type="ECO:0000256" key="8">
    <source>
        <dbReference type="SAM" id="SignalP"/>
    </source>
</evidence>
<evidence type="ECO:0000256" key="3">
    <source>
        <dbReference type="ARBA" id="ARBA00022496"/>
    </source>
</evidence>
<dbReference type="Proteomes" id="UP001500449">
    <property type="component" value="Unassembled WGS sequence"/>
</dbReference>
<keyword evidence="5 8" id="KW-0732">Signal</keyword>
<dbReference type="InterPro" id="IPR026045">
    <property type="entry name" value="Ferric-bd"/>
</dbReference>
<dbReference type="PROSITE" id="PS51257">
    <property type="entry name" value="PROKAR_LIPOPROTEIN"/>
    <property type="match status" value="1"/>
</dbReference>
<keyword evidence="4" id="KW-0479">Metal-binding</keyword>
<keyword evidence="7" id="KW-0406">Ion transport</keyword>
<protein>
    <submittedName>
        <fullName evidence="9">Iron ABC transporter substrate-binding protein</fullName>
    </submittedName>
</protein>
<keyword evidence="3" id="KW-0410">Iron transport</keyword>
<dbReference type="CDD" id="cd13543">
    <property type="entry name" value="PBP2_Fbp"/>
    <property type="match status" value="1"/>
</dbReference>
<evidence type="ECO:0000256" key="5">
    <source>
        <dbReference type="ARBA" id="ARBA00022729"/>
    </source>
</evidence>
<evidence type="ECO:0000313" key="10">
    <source>
        <dbReference type="Proteomes" id="UP001500449"/>
    </source>
</evidence>
<comment type="caution">
    <text evidence="9">The sequence shown here is derived from an EMBL/GenBank/DDBJ whole genome shotgun (WGS) entry which is preliminary data.</text>
</comment>
<dbReference type="InterPro" id="IPR006061">
    <property type="entry name" value="SBP_1_CS"/>
</dbReference>
<evidence type="ECO:0000256" key="6">
    <source>
        <dbReference type="ARBA" id="ARBA00023004"/>
    </source>
</evidence>